<sequence length="137" mass="16164">MLVLAVNLPLQAQQSERFGPYELHYTVVNSTFLEPKVASQYQIVRGEERAILNLAIREHLDDGTTRARSAKLEGRTWDLFQNQFFEFSEVREGDAIYYIGQFKFSDEELRFFEVTFAPEGATRSYEFRFQQKVYEEQ</sequence>
<dbReference type="InterPro" id="IPR025218">
    <property type="entry name" value="DUF4426"/>
</dbReference>
<gene>
    <name evidence="2" type="ORF">EYC98_04065</name>
</gene>
<evidence type="ECO:0000313" key="2">
    <source>
        <dbReference type="EMBL" id="MCX2980038.1"/>
    </source>
</evidence>
<evidence type="ECO:0000313" key="3">
    <source>
        <dbReference type="Proteomes" id="UP001143362"/>
    </source>
</evidence>
<dbReference type="Pfam" id="PF14467">
    <property type="entry name" value="DUF4426"/>
    <property type="match status" value="1"/>
</dbReference>
<evidence type="ECO:0000259" key="1">
    <source>
        <dbReference type="Pfam" id="PF14467"/>
    </source>
</evidence>
<keyword evidence="3" id="KW-1185">Reference proteome</keyword>
<organism evidence="2 3">
    <name type="scientific">Candidatus Litorirhabdus singularis</name>
    <dbReference type="NCBI Taxonomy" id="2518993"/>
    <lineage>
        <taxon>Bacteria</taxon>
        <taxon>Pseudomonadati</taxon>
        <taxon>Pseudomonadota</taxon>
        <taxon>Gammaproteobacteria</taxon>
        <taxon>Cellvibrionales</taxon>
        <taxon>Halieaceae</taxon>
        <taxon>Candidatus Litorirhabdus</taxon>
    </lineage>
</organism>
<comment type="caution">
    <text evidence="2">The sequence shown here is derived from an EMBL/GenBank/DDBJ whole genome shotgun (WGS) entry which is preliminary data.</text>
</comment>
<reference evidence="2" key="1">
    <citation type="submission" date="2019-02" db="EMBL/GenBank/DDBJ databases">
        <authorList>
            <person name="Li S.-H."/>
        </authorList>
    </citation>
    <scope>NUCLEOTIDE SEQUENCE</scope>
    <source>
        <strain evidence="2">IMCC14734</strain>
    </source>
</reference>
<name>A0ABT3TCL0_9GAMM</name>
<feature type="domain" description="DUF4426" evidence="1">
    <location>
        <begin position="16"/>
        <end position="135"/>
    </location>
</feature>
<dbReference type="Proteomes" id="UP001143362">
    <property type="component" value="Unassembled WGS sequence"/>
</dbReference>
<accession>A0ABT3TCL0</accession>
<protein>
    <submittedName>
        <fullName evidence="2">DUF4426 domain-containing protein</fullName>
    </submittedName>
</protein>
<dbReference type="Gene3D" id="2.60.40.3340">
    <property type="entry name" value="Domain of unknown function DUF4426"/>
    <property type="match status" value="1"/>
</dbReference>
<dbReference type="EMBL" id="SHNN01000001">
    <property type="protein sequence ID" value="MCX2980038.1"/>
    <property type="molecule type" value="Genomic_DNA"/>
</dbReference>
<proteinExistence type="predicted"/>